<evidence type="ECO:0000313" key="3">
    <source>
        <dbReference type="Proteomes" id="UP000501705"/>
    </source>
</evidence>
<accession>A0A6G9XNN9</accession>
<organism evidence="2 3">
    <name type="scientific">Nocardia brasiliensis</name>
    <dbReference type="NCBI Taxonomy" id="37326"/>
    <lineage>
        <taxon>Bacteria</taxon>
        <taxon>Bacillati</taxon>
        <taxon>Actinomycetota</taxon>
        <taxon>Actinomycetes</taxon>
        <taxon>Mycobacteriales</taxon>
        <taxon>Nocardiaceae</taxon>
        <taxon>Nocardia</taxon>
    </lineage>
</organism>
<reference evidence="2 3" key="1">
    <citation type="journal article" date="2019" name="ACS Chem. Biol.">
        <title>Identification and Mobilization of a Cryptic Antibiotic Biosynthesis Gene Locus from a Human-Pathogenic Nocardia Isolate.</title>
        <authorList>
            <person name="Herisse M."/>
            <person name="Ishida K."/>
            <person name="Porter J.L."/>
            <person name="Howden B."/>
            <person name="Hertweck C."/>
            <person name="Stinear T.P."/>
            <person name="Pidot S.J."/>
        </authorList>
    </citation>
    <scope>NUCLEOTIDE SEQUENCE [LARGE SCALE GENOMIC DNA]</scope>
    <source>
        <strain evidence="2 3">AUSMDU00024985</strain>
    </source>
</reference>
<name>A0A6G9XNN9_NOCBR</name>
<dbReference type="AlphaFoldDB" id="A0A6G9XNN9"/>
<sequence length="143" mass="14003">MIFSTKTAAAVTAFGAVTAALALTAPSASASVSRIEVSPGLSFGSSGASLGAGCSYTVTATAKPGATVVFLDEVDGARTDTTFKPVGPVADASGKASTVWTPAKKGEHKIWAAEYVQGETYTLTTVTVAGSGIGAGPACVVLG</sequence>
<feature type="signal peptide" evidence="1">
    <location>
        <begin position="1"/>
        <end position="30"/>
    </location>
</feature>
<feature type="chain" id="PRO_5026262174" description="Ig-like domain repeat protein" evidence="1">
    <location>
        <begin position="31"/>
        <end position="143"/>
    </location>
</feature>
<protein>
    <recommendedName>
        <fullName evidence="4">Ig-like domain repeat protein</fullName>
    </recommendedName>
</protein>
<evidence type="ECO:0000313" key="2">
    <source>
        <dbReference type="EMBL" id="QIS02551.1"/>
    </source>
</evidence>
<proteinExistence type="predicted"/>
<dbReference type="EMBL" id="CP046171">
    <property type="protein sequence ID" value="QIS02551.1"/>
    <property type="molecule type" value="Genomic_DNA"/>
</dbReference>
<dbReference type="Proteomes" id="UP000501705">
    <property type="component" value="Chromosome"/>
</dbReference>
<dbReference type="RefSeq" id="WP_167461637.1">
    <property type="nucleotide sequence ID" value="NZ_CP046171.1"/>
</dbReference>
<keyword evidence="1" id="KW-0732">Signal</keyword>
<evidence type="ECO:0008006" key="4">
    <source>
        <dbReference type="Google" id="ProtNLM"/>
    </source>
</evidence>
<evidence type="ECO:0000256" key="1">
    <source>
        <dbReference type="SAM" id="SignalP"/>
    </source>
</evidence>
<gene>
    <name evidence="2" type="ORF">F5X71_09655</name>
</gene>